<dbReference type="Proteomes" id="UP001066276">
    <property type="component" value="Chromosome 3_2"/>
</dbReference>
<name>A0AAV7TSG6_PLEWA</name>
<proteinExistence type="predicted"/>
<evidence type="ECO:0000313" key="2">
    <source>
        <dbReference type="EMBL" id="KAJ1179211.1"/>
    </source>
</evidence>
<accession>A0AAV7TSG6</accession>
<feature type="region of interest" description="Disordered" evidence="1">
    <location>
        <begin position="126"/>
        <end position="148"/>
    </location>
</feature>
<organism evidence="2 3">
    <name type="scientific">Pleurodeles waltl</name>
    <name type="common">Iberian ribbed newt</name>
    <dbReference type="NCBI Taxonomy" id="8319"/>
    <lineage>
        <taxon>Eukaryota</taxon>
        <taxon>Metazoa</taxon>
        <taxon>Chordata</taxon>
        <taxon>Craniata</taxon>
        <taxon>Vertebrata</taxon>
        <taxon>Euteleostomi</taxon>
        <taxon>Amphibia</taxon>
        <taxon>Batrachia</taxon>
        <taxon>Caudata</taxon>
        <taxon>Salamandroidea</taxon>
        <taxon>Salamandridae</taxon>
        <taxon>Pleurodelinae</taxon>
        <taxon>Pleurodeles</taxon>
    </lineage>
</organism>
<dbReference type="EMBL" id="JANPWB010000006">
    <property type="protein sequence ID" value="KAJ1179211.1"/>
    <property type="molecule type" value="Genomic_DNA"/>
</dbReference>
<keyword evidence="3" id="KW-1185">Reference proteome</keyword>
<dbReference type="AlphaFoldDB" id="A0AAV7TSG6"/>
<gene>
    <name evidence="2" type="ORF">NDU88_004447</name>
</gene>
<evidence type="ECO:0000313" key="3">
    <source>
        <dbReference type="Proteomes" id="UP001066276"/>
    </source>
</evidence>
<protein>
    <submittedName>
        <fullName evidence="2">Uncharacterized protein</fullName>
    </submittedName>
</protein>
<feature type="region of interest" description="Disordered" evidence="1">
    <location>
        <begin position="67"/>
        <end position="91"/>
    </location>
</feature>
<reference evidence="2" key="1">
    <citation type="journal article" date="2022" name="bioRxiv">
        <title>Sequencing and chromosome-scale assembly of the giantPleurodeles waltlgenome.</title>
        <authorList>
            <person name="Brown T."/>
            <person name="Elewa A."/>
            <person name="Iarovenko S."/>
            <person name="Subramanian E."/>
            <person name="Araus A.J."/>
            <person name="Petzold A."/>
            <person name="Susuki M."/>
            <person name="Suzuki K.-i.T."/>
            <person name="Hayashi T."/>
            <person name="Toyoda A."/>
            <person name="Oliveira C."/>
            <person name="Osipova E."/>
            <person name="Leigh N.D."/>
            <person name="Simon A."/>
            <person name="Yun M.H."/>
        </authorList>
    </citation>
    <scope>NUCLEOTIDE SEQUENCE</scope>
    <source>
        <strain evidence="2">20211129_DDA</strain>
        <tissue evidence="2">Liver</tissue>
    </source>
</reference>
<sequence>MDLPGVCDPRSYWGLNSIHNQLHLRKEPVLWATLHLATRAGYSHVSNPHQAQHAPPEPLCHVIELPDLVQPPPGTTHRTSPSPSDLIPAPSAAQEPLCVFAPAPTTSLSEGRLIPAGPLRSRATLQRSVAPPSNRVNPSAEAEHFRGI</sequence>
<evidence type="ECO:0000256" key="1">
    <source>
        <dbReference type="SAM" id="MobiDB-lite"/>
    </source>
</evidence>
<comment type="caution">
    <text evidence="2">The sequence shown here is derived from an EMBL/GenBank/DDBJ whole genome shotgun (WGS) entry which is preliminary data.</text>
</comment>